<dbReference type="InterPro" id="IPR007110">
    <property type="entry name" value="Ig-like_dom"/>
</dbReference>
<dbReference type="AlphaFoldDB" id="A0A512B420"/>
<evidence type="ECO:0000256" key="1">
    <source>
        <dbReference type="SAM" id="Phobius"/>
    </source>
</evidence>
<evidence type="ECO:0000313" key="4">
    <source>
        <dbReference type="Proteomes" id="UP000321532"/>
    </source>
</evidence>
<evidence type="ECO:0000313" key="3">
    <source>
        <dbReference type="EMBL" id="GEO06700.1"/>
    </source>
</evidence>
<keyword evidence="4" id="KW-1185">Reference proteome</keyword>
<keyword evidence="1" id="KW-1133">Transmembrane helix</keyword>
<dbReference type="SUPFAM" id="SSF49899">
    <property type="entry name" value="Concanavalin A-like lectins/glucanases"/>
    <property type="match status" value="1"/>
</dbReference>
<dbReference type="EMBL" id="BJYS01000043">
    <property type="protein sequence ID" value="GEO06700.1"/>
    <property type="molecule type" value="Genomic_DNA"/>
</dbReference>
<dbReference type="GO" id="GO:0005975">
    <property type="term" value="P:carbohydrate metabolic process"/>
    <property type="evidence" value="ECO:0007669"/>
    <property type="project" value="UniProtKB-ARBA"/>
</dbReference>
<dbReference type="SUPFAM" id="SSF48726">
    <property type="entry name" value="Immunoglobulin"/>
    <property type="match status" value="1"/>
</dbReference>
<sequence>MIIFTHLNKKTYLKINLYLSSLITLLLWPILTQAQFVTKGDAVKISDRCYKITEDKLNRYGTIWWNEKIDLSRPVELSFILYMGTKDQYGADGIAFLFHDDPRGYEATGAVAGGLGYGYSVQDPNANVIKPSVAIEFDTYDNGSAYGDFHDDHTTVVYNGKVGQPEYTAIPINPNSRNIEDNTCHVYKISWDPATQELKLYFDDQLRFTKKDDIINNVFNGQTLVYYGFSGSTGGMSNEQTICLLDPDSKPDAQNDLVAAERDKPIIIPVTANDGHTRGEPITLSNIAGMPQNGIVTLDGQTIIYTPNPGFIGTDTFTYEVCEAGSTKCYSRCATATVTVNVACPANLLPQSATISTSGPTTICDKGSLTLSVPEQPGVTYQWKKDGQNTGSNTPSLVVSESGIYTIELTNECGRTNGNNSVTVSESVTPPIVTITAAGTTSVCGSGSIDLSVPTQADITYQWLKDGQPVGPNSNRFTATEAGTYGLVLINTCGRVSASNTVTFTITPAPRPETITADGPTTVCGNGRVNLSVPEQVGVTYQWKLNGKNVGDNSNKFTATEAGIYSIELANACGTINGSNSITFTINPTPEPVAITANGPTTFCETGSVTLAVPQQTGINYQWKKDDQNVGTNSHTLTATATGEYTVTLINDCGTVVATNKISVNAQTPLSPPVVTKGERCGPGSITLTATGGTDGEYRWYNAATATAPLTGATRSTFTTPVLQSTSTYYVSLVRNGCESERIPVQGIIHSVSVATISPNVTINYGESTVLKASGGTTYLWQPTTGLSNPTEADLTVRPTETTTYTVTINNPAGCSTEAQVTVTVSQDLVIPTGISPNGDGVNETWEITNINKFPTARIEIFNRWGNKIYDATGYRNNWDGTWKGSPLPVGTYFYVITLEKGRKLTGPISIVH</sequence>
<dbReference type="RefSeq" id="WP_146903293.1">
    <property type="nucleotide sequence ID" value="NZ_BJYS01000043.1"/>
</dbReference>
<dbReference type="Gene3D" id="2.60.40.10">
    <property type="entry name" value="Immunoglobulins"/>
    <property type="match status" value="4"/>
</dbReference>
<accession>A0A512B420</accession>
<protein>
    <recommendedName>
        <fullName evidence="2">Ig-like domain-containing protein</fullName>
    </recommendedName>
</protein>
<dbReference type="OrthoDB" id="1521709at2"/>
<dbReference type="Pfam" id="PF13585">
    <property type="entry name" value="CHU_C"/>
    <property type="match status" value="1"/>
</dbReference>
<dbReference type="Proteomes" id="UP000321532">
    <property type="component" value="Unassembled WGS sequence"/>
</dbReference>
<dbReference type="Pfam" id="PF19081">
    <property type="entry name" value="Ig_7"/>
    <property type="match status" value="1"/>
</dbReference>
<feature type="transmembrane region" description="Helical" evidence="1">
    <location>
        <begin position="12"/>
        <end position="31"/>
    </location>
</feature>
<dbReference type="PROSITE" id="PS50835">
    <property type="entry name" value="IG_LIKE"/>
    <property type="match status" value="1"/>
</dbReference>
<dbReference type="InterPro" id="IPR013320">
    <property type="entry name" value="ConA-like_dom_sf"/>
</dbReference>
<proteinExistence type="predicted"/>
<reference evidence="3 4" key="1">
    <citation type="submission" date="2019-07" db="EMBL/GenBank/DDBJ databases">
        <title>Whole genome shotgun sequence of Adhaeribacter aerolatus NBRC 106133.</title>
        <authorList>
            <person name="Hosoyama A."/>
            <person name="Uohara A."/>
            <person name="Ohji S."/>
            <person name="Ichikawa N."/>
        </authorList>
    </citation>
    <scope>NUCLEOTIDE SEQUENCE [LARGE SCALE GENOMIC DNA]</scope>
    <source>
        <strain evidence="3 4">NBRC 106133</strain>
    </source>
</reference>
<dbReference type="Gene3D" id="2.60.120.200">
    <property type="match status" value="1"/>
</dbReference>
<keyword evidence="1" id="KW-0472">Membrane</keyword>
<dbReference type="CDD" id="cd01951">
    <property type="entry name" value="lectin_L-type"/>
    <property type="match status" value="1"/>
</dbReference>
<dbReference type="InterPro" id="IPR036179">
    <property type="entry name" value="Ig-like_dom_sf"/>
</dbReference>
<dbReference type="InterPro" id="IPR026341">
    <property type="entry name" value="T9SS_type_B"/>
</dbReference>
<dbReference type="NCBIfam" id="TIGR04131">
    <property type="entry name" value="Bac_Flav_CTERM"/>
    <property type="match status" value="1"/>
</dbReference>
<dbReference type="InterPro" id="IPR044023">
    <property type="entry name" value="Ig_7"/>
</dbReference>
<gene>
    <name evidence="3" type="ORF">AAE02nite_43640</name>
</gene>
<name>A0A512B420_9BACT</name>
<dbReference type="Gene3D" id="2.60.40.3440">
    <property type="match status" value="1"/>
</dbReference>
<dbReference type="InterPro" id="IPR013783">
    <property type="entry name" value="Ig-like_fold"/>
</dbReference>
<feature type="domain" description="Ig-like" evidence="2">
    <location>
        <begin position="345"/>
        <end position="425"/>
    </location>
</feature>
<comment type="caution">
    <text evidence="3">The sequence shown here is derived from an EMBL/GenBank/DDBJ whole genome shotgun (WGS) entry which is preliminary data.</text>
</comment>
<evidence type="ECO:0000259" key="2">
    <source>
        <dbReference type="PROSITE" id="PS50835"/>
    </source>
</evidence>
<keyword evidence="1" id="KW-0812">Transmembrane</keyword>
<dbReference type="InterPro" id="IPR056573">
    <property type="entry name" value="Lectin_L-type_dom"/>
</dbReference>
<organism evidence="3 4">
    <name type="scientific">Adhaeribacter aerolatus</name>
    <dbReference type="NCBI Taxonomy" id="670289"/>
    <lineage>
        <taxon>Bacteria</taxon>
        <taxon>Pseudomonadati</taxon>
        <taxon>Bacteroidota</taxon>
        <taxon>Cytophagia</taxon>
        <taxon>Cytophagales</taxon>
        <taxon>Hymenobacteraceae</taxon>
        <taxon>Adhaeribacter</taxon>
    </lineage>
</organism>
<dbReference type="Pfam" id="PF18483">
    <property type="entry name" value="Lectin_L-type_dom"/>
    <property type="match status" value="1"/>
</dbReference>
<dbReference type="Pfam" id="PF17963">
    <property type="entry name" value="Big_9"/>
    <property type="match status" value="1"/>
</dbReference>
<dbReference type="GO" id="GO:0004553">
    <property type="term" value="F:hydrolase activity, hydrolyzing O-glycosyl compounds"/>
    <property type="evidence" value="ECO:0007669"/>
    <property type="project" value="UniProtKB-ARBA"/>
</dbReference>